<dbReference type="GO" id="GO:0008168">
    <property type="term" value="F:methyltransferase activity"/>
    <property type="evidence" value="ECO:0007669"/>
    <property type="project" value="UniProtKB-KW"/>
</dbReference>
<evidence type="ECO:0000256" key="4">
    <source>
        <dbReference type="SAM" id="Phobius"/>
    </source>
</evidence>
<dbReference type="InterPro" id="IPR029063">
    <property type="entry name" value="SAM-dependent_MTases_sf"/>
</dbReference>
<accession>A0ABV4IE96</accession>
<keyword evidence="4" id="KW-0472">Membrane</keyword>
<feature type="transmembrane region" description="Helical" evidence="4">
    <location>
        <begin position="33"/>
        <end position="51"/>
    </location>
</feature>
<keyword evidence="3" id="KW-0949">S-adenosyl-L-methionine</keyword>
<keyword evidence="1 5" id="KW-0489">Methyltransferase</keyword>
<reference evidence="5 6" key="1">
    <citation type="submission" date="2024-08" db="EMBL/GenBank/DDBJ databases">
        <authorList>
            <person name="Feng Z."/>
            <person name="Ronholm J."/>
        </authorList>
    </citation>
    <scope>NUCLEOTIDE SEQUENCE [LARGE SCALE GENOMIC DNA]</scope>
    <source>
        <strain evidence="5 6">4-AB0-8</strain>
    </source>
</reference>
<dbReference type="Gene3D" id="3.40.50.150">
    <property type="entry name" value="Vaccinia Virus protein VP39"/>
    <property type="match status" value="1"/>
</dbReference>
<dbReference type="EMBL" id="JBGJLR010000003">
    <property type="protein sequence ID" value="MEZ2738762.1"/>
    <property type="molecule type" value="Genomic_DNA"/>
</dbReference>
<keyword evidence="2" id="KW-0808">Transferase</keyword>
<proteinExistence type="predicted"/>
<keyword evidence="4" id="KW-1133">Transmembrane helix</keyword>
<organism evidence="5 6">
    <name type="scientific">Comamonas jiangduensis</name>
    <dbReference type="NCBI Taxonomy" id="1194168"/>
    <lineage>
        <taxon>Bacteria</taxon>
        <taxon>Pseudomonadati</taxon>
        <taxon>Pseudomonadota</taxon>
        <taxon>Betaproteobacteria</taxon>
        <taxon>Burkholderiales</taxon>
        <taxon>Comamonadaceae</taxon>
        <taxon>Comamonas</taxon>
    </lineage>
</organism>
<dbReference type="RefSeq" id="WP_370890877.1">
    <property type="nucleotide sequence ID" value="NZ_JBGJLR010000003.1"/>
</dbReference>
<evidence type="ECO:0000256" key="3">
    <source>
        <dbReference type="ARBA" id="ARBA00022691"/>
    </source>
</evidence>
<protein>
    <submittedName>
        <fullName evidence="5">Class I SAM-dependent methyltransferase</fullName>
    </submittedName>
</protein>
<dbReference type="GO" id="GO:0032259">
    <property type="term" value="P:methylation"/>
    <property type="evidence" value="ECO:0007669"/>
    <property type="project" value="UniProtKB-KW"/>
</dbReference>
<dbReference type="Proteomes" id="UP001567350">
    <property type="component" value="Unassembled WGS sequence"/>
</dbReference>
<dbReference type="PANTHER" id="PTHR13610">
    <property type="entry name" value="METHYLTRANSFERASE DOMAIN-CONTAINING PROTEIN"/>
    <property type="match status" value="1"/>
</dbReference>
<name>A0ABV4IE96_9BURK</name>
<feature type="transmembrane region" description="Helical" evidence="4">
    <location>
        <begin position="7"/>
        <end position="27"/>
    </location>
</feature>
<feature type="transmembrane region" description="Helical" evidence="4">
    <location>
        <begin position="63"/>
        <end position="93"/>
    </location>
</feature>
<dbReference type="PANTHER" id="PTHR13610:SF9">
    <property type="entry name" value="FI06469P"/>
    <property type="match status" value="1"/>
</dbReference>
<dbReference type="SUPFAM" id="SSF53335">
    <property type="entry name" value="S-adenosyl-L-methionine-dependent methyltransferases"/>
    <property type="match status" value="1"/>
</dbReference>
<sequence length="289" mass="31980">MRFLNNWIWPLPALLVWVLAWACFSLLHQAGLAQWAAALVVSGVGLLSSLWGQTWWRRSMLALGFPLSWMVLAAGDLPAWLWLLPLGVLLLVYPLNAWRDAPVFPTPAGALDGLAAHIALPEGSKVLDAGCGVGDGLKALRRAWPSAAIHGVEWSWPLRGLCALRCPWATVRQGDLWQSDWSQFELVYLFQRPETMSRAAVKSLGEMRPGCWLVSLNFPIPDVTPTYVAELDDGREVYAYQTPLAEVDHDSVESDEIAGMLPLRPQGVVVNGQSLYPRKGRPGGRRRRA</sequence>
<evidence type="ECO:0000256" key="2">
    <source>
        <dbReference type="ARBA" id="ARBA00022679"/>
    </source>
</evidence>
<comment type="caution">
    <text evidence="5">The sequence shown here is derived from an EMBL/GenBank/DDBJ whole genome shotgun (WGS) entry which is preliminary data.</text>
</comment>
<keyword evidence="6" id="KW-1185">Reference proteome</keyword>
<keyword evidence="4" id="KW-0812">Transmembrane</keyword>
<gene>
    <name evidence="5" type="ORF">ACBP88_04665</name>
</gene>
<evidence type="ECO:0000313" key="5">
    <source>
        <dbReference type="EMBL" id="MEZ2738762.1"/>
    </source>
</evidence>
<evidence type="ECO:0000313" key="6">
    <source>
        <dbReference type="Proteomes" id="UP001567350"/>
    </source>
</evidence>
<dbReference type="InterPro" id="IPR026170">
    <property type="entry name" value="FAM173A/B"/>
</dbReference>
<evidence type="ECO:0000256" key="1">
    <source>
        <dbReference type="ARBA" id="ARBA00022603"/>
    </source>
</evidence>